<name>A0A7W7SBD6_9ACTN</name>
<dbReference type="Pfam" id="PF00781">
    <property type="entry name" value="DAGK_cat"/>
    <property type="match status" value="1"/>
</dbReference>
<dbReference type="Gene3D" id="3.40.50.10330">
    <property type="entry name" value="Probable inorganic polyphosphate/atp-NAD kinase, domain 1"/>
    <property type="match status" value="1"/>
</dbReference>
<evidence type="ECO:0000256" key="1">
    <source>
        <dbReference type="SAM" id="Phobius"/>
    </source>
</evidence>
<reference evidence="3 4" key="1">
    <citation type="submission" date="2020-08" db="EMBL/GenBank/DDBJ databases">
        <title>Sequencing the genomes of 1000 actinobacteria strains.</title>
        <authorList>
            <person name="Klenk H.-P."/>
        </authorList>
    </citation>
    <scope>NUCLEOTIDE SEQUENCE [LARGE SCALE GENOMIC DNA]</scope>
    <source>
        <strain evidence="3 4">DSM 44786</strain>
    </source>
</reference>
<dbReference type="PROSITE" id="PS50146">
    <property type="entry name" value="DAGK"/>
    <property type="match status" value="1"/>
</dbReference>
<feature type="transmembrane region" description="Helical" evidence="1">
    <location>
        <begin position="73"/>
        <end position="91"/>
    </location>
</feature>
<dbReference type="AlphaFoldDB" id="A0A7W7SBD6"/>
<keyword evidence="1" id="KW-0472">Membrane</keyword>
<dbReference type="RefSeq" id="WP_246511019.1">
    <property type="nucleotide sequence ID" value="NZ_JACHJR010000001.1"/>
</dbReference>
<dbReference type="GO" id="GO:0016301">
    <property type="term" value="F:kinase activity"/>
    <property type="evidence" value="ECO:0007669"/>
    <property type="project" value="UniProtKB-KW"/>
</dbReference>
<evidence type="ECO:0000313" key="4">
    <source>
        <dbReference type="Proteomes" id="UP000573327"/>
    </source>
</evidence>
<accession>A0A7W7SBD6</accession>
<dbReference type="InterPro" id="IPR017438">
    <property type="entry name" value="ATP-NAD_kinase_N"/>
</dbReference>
<organism evidence="3 4">
    <name type="scientific">Kitasatospora gansuensis</name>
    <dbReference type="NCBI Taxonomy" id="258050"/>
    <lineage>
        <taxon>Bacteria</taxon>
        <taxon>Bacillati</taxon>
        <taxon>Actinomycetota</taxon>
        <taxon>Actinomycetes</taxon>
        <taxon>Kitasatosporales</taxon>
        <taxon>Streptomycetaceae</taxon>
        <taxon>Kitasatospora</taxon>
    </lineage>
</organism>
<keyword evidence="3" id="KW-0808">Transferase</keyword>
<feature type="transmembrane region" description="Helical" evidence="1">
    <location>
        <begin position="97"/>
        <end position="117"/>
    </location>
</feature>
<sequence>MGGSMEGTSDAEGAMRAQRLARVAVGCAGAAVLVLVTMVGLRGVGVMIAGLIGLGVAAAGVWWGLAYRGLARLFGLVLAVAAPVWVLGFLVDSGMGVASLLAVALWAGAMSTAAGALRQDRKERTVRETPAARPARPVLIMNPRSGGGKVEKFDLVAKAEALGARVVLLTDQDVTELARQAVSDGADLLGVAGGDGTQALVAAVAAEHRLPFLVISAGTRNHFAMDLGLDRTDPARCLDALTDGVELSVDLGSVAGRPFVNTVSFGAYAEIVQSPEYRDAKAATALGALPDLLANRAGARLTAQADDTRLADPQALLISNNPYETGDLLGAGSRPRLDAGRLGVLSLRVDGAAQAAELALRGESAQGLTVLTARQVTVTADNGTIPVAVDGEALTLPTPVRCEIRPGALRVLVPRDRPGATAVAPLRDWRRVGRLARGH</sequence>
<evidence type="ECO:0000313" key="3">
    <source>
        <dbReference type="EMBL" id="MBB4947360.1"/>
    </source>
</evidence>
<keyword evidence="3" id="KW-0418">Kinase</keyword>
<keyword evidence="4" id="KW-1185">Reference proteome</keyword>
<gene>
    <name evidence="3" type="ORF">F4556_002895</name>
</gene>
<keyword evidence="1" id="KW-1133">Transmembrane helix</keyword>
<feature type="transmembrane region" description="Helical" evidence="1">
    <location>
        <begin position="47"/>
        <end position="66"/>
    </location>
</feature>
<evidence type="ECO:0000259" key="2">
    <source>
        <dbReference type="PROSITE" id="PS50146"/>
    </source>
</evidence>
<dbReference type="InterPro" id="IPR016064">
    <property type="entry name" value="NAD/diacylglycerol_kinase_sf"/>
</dbReference>
<dbReference type="Proteomes" id="UP000573327">
    <property type="component" value="Unassembled WGS sequence"/>
</dbReference>
<dbReference type="SUPFAM" id="SSF111331">
    <property type="entry name" value="NAD kinase/diacylglycerol kinase-like"/>
    <property type="match status" value="1"/>
</dbReference>
<dbReference type="InterPro" id="IPR001206">
    <property type="entry name" value="Diacylglycerol_kinase_cat_dom"/>
</dbReference>
<proteinExistence type="predicted"/>
<comment type="caution">
    <text evidence="3">The sequence shown here is derived from an EMBL/GenBank/DDBJ whole genome shotgun (WGS) entry which is preliminary data.</text>
</comment>
<keyword evidence="1" id="KW-0812">Transmembrane</keyword>
<dbReference type="Gene3D" id="2.60.200.40">
    <property type="match status" value="1"/>
</dbReference>
<feature type="domain" description="DAGKc" evidence="2">
    <location>
        <begin position="132"/>
        <end position="258"/>
    </location>
</feature>
<feature type="transmembrane region" description="Helical" evidence="1">
    <location>
        <begin position="20"/>
        <end position="41"/>
    </location>
</feature>
<dbReference type="EMBL" id="JACHJR010000001">
    <property type="protein sequence ID" value="MBB4947360.1"/>
    <property type="molecule type" value="Genomic_DNA"/>
</dbReference>
<protein>
    <submittedName>
        <fullName evidence="3">Diacylglycerol kinase family enzyme</fullName>
    </submittedName>
</protein>